<name>A4A623_9GAMM</name>
<reference evidence="3 4" key="1">
    <citation type="journal article" date="2007" name="Proc. Natl. Acad. Sci. U.S.A.">
        <title>Characterization of a marine gammaproteobacterium capable of aerobic anoxygenic photosynthesis.</title>
        <authorList>
            <person name="Fuchs B.M."/>
            <person name="Spring S."/>
            <person name="Teeling H."/>
            <person name="Quast C."/>
            <person name="Wulf J."/>
            <person name="Schattenhofer M."/>
            <person name="Yan S."/>
            <person name="Ferriera S."/>
            <person name="Johnson J."/>
            <person name="Glockner F.O."/>
            <person name="Amann R."/>
        </authorList>
    </citation>
    <scope>NUCLEOTIDE SEQUENCE [LARGE SCALE GENOMIC DNA]</scope>
    <source>
        <strain evidence="3">KT71</strain>
    </source>
</reference>
<protein>
    <submittedName>
        <fullName evidence="3">Uncharacterized protein</fullName>
    </submittedName>
</protein>
<feature type="transmembrane region" description="Helical" evidence="2">
    <location>
        <begin position="55"/>
        <end position="76"/>
    </location>
</feature>
<organism evidence="3 4">
    <name type="scientific">Congregibacter litoralis KT71</name>
    <dbReference type="NCBI Taxonomy" id="314285"/>
    <lineage>
        <taxon>Bacteria</taxon>
        <taxon>Pseudomonadati</taxon>
        <taxon>Pseudomonadota</taxon>
        <taxon>Gammaproteobacteria</taxon>
        <taxon>Cellvibrionales</taxon>
        <taxon>Halieaceae</taxon>
        <taxon>Congregibacter</taxon>
    </lineage>
</organism>
<feature type="coiled-coil region" evidence="1">
    <location>
        <begin position="117"/>
        <end position="144"/>
    </location>
</feature>
<dbReference type="HOGENOM" id="CLU_1728261_0_0_6"/>
<gene>
    <name evidence="3" type="ORF">KT71_00795</name>
</gene>
<comment type="caution">
    <text evidence="3">The sequence shown here is derived from an EMBL/GenBank/DDBJ whole genome shotgun (WGS) entry which is preliminary data.</text>
</comment>
<proteinExistence type="predicted"/>
<dbReference type="EMBL" id="AAOA02000002">
    <property type="protein sequence ID" value="EAQ98470.1"/>
    <property type="molecule type" value="Genomic_DNA"/>
</dbReference>
<dbReference type="RefSeq" id="WP_008292547.1">
    <property type="nucleotide sequence ID" value="NZ_CM002299.1"/>
</dbReference>
<dbReference type="AlphaFoldDB" id="A4A623"/>
<evidence type="ECO:0000256" key="2">
    <source>
        <dbReference type="SAM" id="Phobius"/>
    </source>
</evidence>
<sequence>MQQRVSNLWLSDALIEAANLAPLADTPQQRQDGFLDEATESPATLRSTSQSHRRMWQHLATVLLLVGSAAFSYLAWSQSEIKLGGKAPAPPPATVLEYPGIPNDTGTATWRTDQSSVNALRVKNRQLQLHIAALEEALNQEEALSQPGRTP</sequence>
<evidence type="ECO:0000313" key="4">
    <source>
        <dbReference type="Proteomes" id="UP000019205"/>
    </source>
</evidence>
<evidence type="ECO:0000313" key="3">
    <source>
        <dbReference type="EMBL" id="EAQ98470.1"/>
    </source>
</evidence>
<keyword evidence="2" id="KW-0472">Membrane</keyword>
<evidence type="ECO:0000256" key="1">
    <source>
        <dbReference type="SAM" id="Coils"/>
    </source>
</evidence>
<dbReference type="Proteomes" id="UP000019205">
    <property type="component" value="Chromosome"/>
</dbReference>
<keyword evidence="4" id="KW-1185">Reference proteome</keyword>
<keyword evidence="1" id="KW-0175">Coiled coil</keyword>
<keyword evidence="2" id="KW-0812">Transmembrane</keyword>
<accession>A4A623</accession>
<dbReference type="STRING" id="314285.KT71_00795"/>
<reference evidence="3 4" key="2">
    <citation type="journal article" date="2009" name="PLoS ONE">
        <title>The photosynthetic apparatus and its regulation in the aerobic gammaproteobacterium Congregibacter litoralis gen. nov., sp. nov.</title>
        <authorList>
            <person name="Spring S."/>
            <person name="Lunsdorf H."/>
            <person name="Fuchs B.M."/>
            <person name="Tindall B.J."/>
        </authorList>
    </citation>
    <scope>NUCLEOTIDE SEQUENCE [LARGE SCALE GENOMIC DNA]</scope>
    <source>
        <strain evidence="3">KT71</strain>
    </source>
</reference>
<keyword evidence="2" id="KW-1133">Transmembrane helix</keyword>
<dbReference type="OrthoDB" id="9872936at2"/>